<dbReference type="SMART" id="SM00850">
    <property type="entry name" value="LytTR"/>
    <property type="match status" value="1"/>
</dbReference>
<dbReference type="PANTHER" id="PTHR37299">
    <property type="entry name" value="TRANSCRIPTIONAL REGULATOR-RELATED"/>
    <property type="match status" value="1"/>
</dbReference>
<dbReference type="InterPro" id="IPR046947">
    <property type="entry name" value="LytR-like"/>
</dbReference>
<reference evidence="5" key="1">
    <citation type="journal article" date="2019" name="Int. J. Syst. Evol. Microbiol.">
        <title>The Global Catalogue of Microorganisms (GCM) 10K type strain sequencing project: providing services to taxonomists for standard genome sequencing and annotation.</title>
        <authorList>
            <consortium name="The Broad Institute Genomics Platform"/>
            <consortium name="The Broad Institute Genome Sequencing Center for Infectious Disease"/>
            <person name="Wu L."/>
            <person name="Ma J."/>
        </authorList>
    </citation>
    <scope>NUCLEOTIDE SEQUENCE [LARGE SCALE GENOMIC DNA]</scope>
    <source>
        <strain evidence="5">KCTC 42423</strain>
    </source>
</reference>
<keyword evidence="5" id="KW-1185">Reference proteome</keyword>
<evidence type="ECO:0000259" key="3">
    <source>
        <dbReference type="PROSITE" id="PS50930"/>
    </source>
</evidence>
<dbReference type="PANTHER" id="PTHR37299:SF1">
    <property type="entry name" value="STAGE 0 SPORULATION PROTEIN A HOMOLOG"/>
    <property type="match status" value="1"/>
</dbReference>
<dbReference type="Proteomes" id="UP001597459">
    <property type="component" value="Unassembled WGS sequence"/>
</dbReference>
<dbReference type="InterPro" id="IPR007492">
    <property type="entry name" value="LytTR_DNA-bd_dom"/>
</dbReference>
<dbReference type="PROSITE" id="PS50930">
    <property type="entry name" value="HTH_LYTTR"/>
    <property type="match status" value="1"/>
</dbReference>
<evidence type="ECO:0000259" key="2">
    <source>
        <dbReference type="PROSITE" id="PS50110"/>
    </source>
</evidence>
<dbReference type="Pfam" id="PF04397">
    <property type="entry name" value="LytTR"/>
    <property type="match status" value="1"/>
</dbReference>
<feature type="modified residue" description="4-aspartylphosphate" evidence="1">
    <location>
        <position position="55"/>
    </location>
</feature>
<dbReference type="EMBL" id="JBHULX010000001">
    <property type="protein sequence ID" value="MFD2589535.1"/>
    <property type="molecule type" value="Genomic_DNA"/>
</dbReference>
<comment type="caution">
    <text evidence="4">The sequence shown here is derived from an EMBL/GenBank/DDBJ whole genome shotgun (WGS) entry which is preliminary data.</text>
</comment>
<proteinExistence type="predicted"/>
<dbReference type="Pfam" id="PF00072">
    <property type="entry name" value="Response_reg"/>
    <property type="match status" value="1"/>
</dbReference>
<dbReference type="SUPFAM" id="SSF52172">
    <property type="entry name" value="CheY-like"/>
    <property type="match status" value="1"/>
</dbReference>
<dbReference type="PROSITE" id="PS50110">
    <property type="entry name" value="RESPONSE_REGULATORY"/>
    <property type="match status" value="1"/>
</dbReference>
<evidence type="ECO:0000256" key="1">
    <source>
        <dbReference type="PROSITE-ProRule" id="PRU00169"/>
    </source>
</evidence>
<dbReference type="Gene3D" id="2.40.50.1020">
    <property type="entry name" value="LytTr DNA-binding domain"/>
    <property type="match status" value="1"/>
</dbReference>
<evidence type="ECO:0000313" key="4">
    <source>
        <dbReference type="EMBL" id="MFD2589535.1"/>
    </source>
</evidence>
<gene>
    <name evidence="4" type="ORF">ACFSTE_01740</name>
</gene>
<dbReference type="RefSeq" id="WP_176027855.1">
    <property type="nucleotide sequence ID" value="NZ_JBHSJV010000001.1"/>
</dbReference>
<organism evidence="4 5">
    <name type="scientific">Aquimarina hainanensis</name>
    <dbReference type="NCBI Taxonomy" id="1578017"/>
    <lineage>
        <taxon>Bacteria</taxon>
        <taxon>Pseudomonadati</taxon>
        <taxon>Bacteroidota</taxon>
        <taxon>Flavobacteriia</taxon>
        <taxon>Flavobacteriales</taxon>
        <taxon>Flavobacteriaceae</taxon>
        <taxon>Aquimarina</taxon>
    </lineage>
</organism>
<protein>
    <submittedName>
        <fullName evidence="4">LytR/AlgR family response regulator transcription factor</fullName>
    </submittedName>
</protein>
<dbReference type="CDD" id="cd17534">
    <property type="entry name" value="REC_DC-like"/>
    <property type="match status" value="1"/>
</dbReference>
<dbReference type="InterPro" id="IPR001789">
    <property type="entry name" value="Sig_transdc_resp-reg_receiver"/>
</dbReference>
<feature type="domain" description="Response regulatory" evidence="2">
    <location>
        <begin position="5"/>
        <end position="120"/>
    </location>
</feature>
<dbReference type="InterPro" id="IPR011006">
    <property type="entry name" value="CheY-like_superfamily"/>
</dbReference>
<dbReference type="SMART" id="SM00448">
    <property type="entry name" value="REC"/>
    <property type="match status" value="1"/>
</dbReference>
<dbReference type="Gene3D" id="3.40.50.2300">
    <property type="match status" value="1"/>
</dbReference>
<accession>A0ABW5N1N9</accession>
<sequence length="241" mass="28011">MKNTKILLVEDEFPVALDIKLRLQKLGYEITDICDNYTDTIESITENSPDIIIMDINISGDKNGIQTAEAIYQKNKTPIIFLTANGDERTFKEALETNPFGFLLKPFKIQELSYAIQIAVQKQQEQNAAINTPIKQKQTNTLFIKDRSKLVRVSIHEILWIEAMDNYTRIVTQDKKVMVNMFLKEFYEKIPKDKFLRIHRSYIIALSKIDAIENRFVIIGNEQIPFSKAYRKELFNALDIL</sequence>
<name>A0ABW5N1N9_9FLAO</name>
<keyword evidence="1" id="KW-0597">Phosphoprotein</keyword>
<evidence type="ECO:0000313" key="5">
    <source>
        <dbReference type="Proteomes" id="UP001597459"/>
    </source>
</evidence>
<feature type="domain" description="HTH LytTR-type" evidence="3">
    <location>
        <begin position="142"/>
        <end position="240"/>
    </location>
</feature>